<name>A0A4Z2GSN6_9TELE</name>
<gene>
    <name evidence="2" type="ORF">EYF80_033242</name>
</gene>
<evidence type="ECO:0000256" key="1">
    <source>
        <dbReference type="SAM" id="MobiDB-lite"/>
    </source>
</evidence>
<dbReference type="EMBL" id="SRLO01000426">
    <property type="protein sequence ID" value="TNN56516.1"/>
    <property type="molecule type" value="Genomic_DNA"/>
</dbReference>
<sequence>MSSRTASWRPSCSSASGKEAGVSSDATAFWLLKSHDWKSSMSWRNVCSLLTSPRESSRSFRVFFSASHAASRSPRRAKMSAASSGWSAASRSASALRKASLFSMAAKSLSMPNSFLWMVMTAARSLPRSCVDSMTRVLSLTHDALTGVRLTEDGVERHGVIQPLLPQVGQRHELQEQVFDVLQAPLDIGGVLQLLWQPAGLFGEGVDGGAVLHRLVPQVPVPLQQPLGGVLVVARVVGVHLPLGVQQPGLEVVGVALELEEPLRVEQVLLPEGGQILQLPPLAGDVVRALSDLRGAEVIGPDHPVPFGQHLVQVGAAGPQLVLEGAVLALEQQDARQSREEKMCSFSLIQLSSSVTSHRKFQKRRDCSRRALRSAARAQSSW</sequence>
<dbReference type="Proteomes" id="UP000314294">
    <property type="component" value="Unassembled WGS sequence"/>
</dbReference>
<reference evidence="2 3" key="1">
    <citation type="submission" date="2019-03" db="EMBL/GenBank/DDBJ databases">
        <title>First draft genome of Liparis tanakae, snailfish: a comprehensive survey of snailfish specific genes.</title>
        <authorList>
            <person name="Kim W."/>
            <person name="Song I."/>
            <person name="Jeong J.-H."/>
            <person name="Kim D."/>
            <person name="Kim S."/>
            <person name="Ryu S."/>
            <person name="Song J.Y."/>
            <person name="Lee S.K."/>
        </authorList>
    </citation>
    <scope>NUCLEOTIDE SEQUENCE [LARGE SCALE GENOMIC DNA]</scope>
    <source>
        <tissue evidence="2">Muscle</tissue>
    </source>
</reference>
<feature type="region of interest" description="Disordered" evidence="1">
    <location>
        <begin position="1"/>
        <end position="20"/>
    </location>
</feature>
<feature type="compositionally biased region" description="Polar residues" evidence="1">
    <location>
        <begin position="1"/>
        <end position="16"/>
    </location>
</feature>
<protein>
    <submittedName>
        <fullName evidence="2">Uncharacterized protein</fullName>
    </submittedName>
</protein>
<evidence type="ECO:0000313" key="3">
    <source>
        <dbReference type="Proteomes" id="UP000314294"/>
    </source>
</evidence>
<organism evidence="2 3">
    <name type="scientific">Liparis tanakae</name>
    <name type="common">Tanaka's snailfish</name>
    <dbReference type="NCBI Taxonomy" id="230148"/>
    <lineage>
        <taxon>Eukaryota</taxon>
        <taxon>Metazoa</taxon>
        <taxon>Chordata</taxon>
        <taxon>Craniata</taxon>
        <taxon>Vertebrata</taxon>
        <taxon>Euteleostomi</taxon>
        <taxon>Actinopterygii</taxon>
        <taxon>Neopterygii</taxon>
        <taxon>Teleostei</taxon>
        <taxon>Neoteleostei</taxon>
        <taxon>Acanthomorphata</taxon>
        <taxon>Eupercaria</taxon>
        <taxon>Perciformes</taxon>
        <taxon>Cottioidei</taxon>
        <taxon>Cottales</taxon>
        <taxon>Liparidae</taxon>
        <taxon>Liparis</taxon>
    </lineage>
</organism>
<comment type="caution">
    <text evidence="2">The sequence shown here is derived from an EMBL/GenBank/DDBJ whole genome shotgun (WGS) entry which is preliminary data.</text>
</comment>
<evidence type="ECO:0000313" key="2">
    <source>
        <dbReference type="EMBL" id="TNN56516.1"/>
    </source>
</evidence>
<proteinExistence type="predicted"/>
<keyword evidence="3" id="KW-1185">Reference proteome</keyword>
<dbReference type="AlphaFoldDB" id="A0A4Z2GSN6"/>
<accession>A0A4Z2GSN6</accession>